<protein>
    <submittedName>
        <fullName evidence="1">Uncharacterized protein</fullName>
    </submittedName>
</protein>
<name>A0A2P2IJ69_RHIMU</name>
<dbReference type="EMBL" id="GGEC01000785">
    <property type="protein sequence ID" value="MBW81268.1"/>
    <property type="molecule type" value="Transcribed_RNA"/>
</dbReference>
<dbReference type="AlphaFoldDB" id="A0A2P2IJ69"/>
<accession>A0A2P2IJ69</accession>
<sequence length="36" mass="4292">MLNRCHQPFSARNYCTLILRPWDVSIVRHNPLPHCC</sequence>
<proteinExistence type="predicted"/>
<evidence type="ECO:0000313" key="1">
    <source>
        <dbReference type="EMBL" id="MBW81268.1"/>
    </source>
</evidence>
<reference evidence="1" key="1">
    <citation type="submission" date="2018-02" db="EMBL/GenBank/DDBJ databases">
        <title>Rhizophora mucronata_Transcriptome.</title>
        <authorList>
            <person name="Meera S.P."/>
            <person name="Sreeshan A."/>
            <person name="Augustine A."/>
        </authorList>
    </citation>
    <scope>NUCLEOTIDE SEQUENCE</scope>
    <source>
        <tissue evidence="1">Leaf</tissue>
    </source>
</reference>
<organism evidence="1">
    <name type="scientific">Rhizophora mucronata</name>
    <name type="common">Asiatic mangrove</name>
    <dbReference type="NCBI Taxonomy" id="61149"/>
    <lineage>
        <taxon>Eukaryota</taxon>
        <taxon>Viridiplantae</taxon>
        <taxon>Streptophyta</taxon>
        <taxon>Embryophyta</taxon>
        <taxon>Tracheophyta</taxon>
        <taxon>Spermatophyta</taxon>
        <taxon>Magnoliopsida</taxon>
        <taxon>eudicotyledons</taxon>
        <taxon>Gunneridae</taxon>
        <taxon>Pentapetalae</taxon>
        <taxon>rosids</taxon>
        <taxon>fabids</taxon>
        <taxon>Malpighiales</taxon>
        <taxon>Rhizophoraceae</taxon>
        <taxon>Rhizophora</taxon>
    </lineage>
</organism>